<dbReference type="AlphaFoldDB" id="A0A1Z1FH11"/>
<geneLocation type="plasmid" evidence="3 5">
    <name>plas1</name>
</geneLocation>
<reference evidence="2 4" key="1">
    <citation type="submission" date="2017-01" db="EMBL/GenBank/DDBJ databases">
        <title>Complete genome sequence of esterase-producing bacterium Croceicoccus marinus E4A9.</title>
        <authorList>
            <person name="Wu Y.-H."/>
            <person name="Cheng H."/>
            <person name="Xu L."/>
            <person name="Huo Y.-Y."/>
            <person name="Wang C.-S."/>
            <person name="Xu X.-W."/>
        </authorList>
    </citation>
    <scope>NUCLEOTIDE SEQUENCE [LARGE SCALE GENOMIC DNA]</scope>
    <source>
        <strain evidence="2 4">E4A9</strain>
        <plasmid evidence="2">pCME4A9I</plasmid>
        <plasmid evidence="4">Plasmid pcme4a9i</plasmid>
    </source>
</reference>
<evidence type="ECO:0000313" key="2">
    <source>
        <dbReference type="EMBL" id="ARU18094.1"/>
    </source>
</evidence>
<evidence type="ECO:0000313" key="3">
    <source>
        <dbReference type="EMBL" id="QNE06814.1"/>
    </source>
</evidence>
<feature type="transmembrane region" description="Helical" evidence="1">
    <location>
        <begin position="126"/>
        <end position="148"/>
    </location>
</feature>
<keyword evidence="2" id="KW-0614">Plasmid</keyword>
<dbReference type="KEGG" id="cman:A9D14_17535"/>
<dbReference type="RefSeq" id="WP_066850624.1">
    <property type="nucleotide sequence ID" value="NZ_CP019603.1"/>
</dbReference>
<dbReference type="Proteomes" id="UP000515297">
    <property type="component" value="Plasmid plas1"/>
</dbReference>
<name>A0A1Z1FH11_9SPHN</name>
<gene>
    <name evidence="2" type="ORF">A9D14_17535</name>
    <name evidence="3" type="ORF">H4O24_17165</name>
</gene>
<evidence type="ECO:0000256" key="1">
    <source>
        <dbReference type="SAM" id="Phobius"/>
    </source>
</evidence>
<keyword evidence="1" id="KW-0472">Membrane</keyword>
<organism evidence="2 4">
    <name type="scientific">Croceicoccus marinus</name>
    <dbReference type="NCBI Taxonomy" id="450378"/>
    <lineage>
        <taxon>Bacteria</taxon>
        <taxon>Pseudomonadati</taxon>
        <taxon>Pseudomonadota</taxon>
        <taxon>Alphaproteobacteria</taxon>
        <taxon>Sphingomonadales</taxon>
        <taxon>Erythrobacteraceae</taxon>
        <taxon>Croceicoccus</taxon>
    </lineage>
</organism>
<keyword evidence="1" id="KW-0812">Transmembrane</keyword>
<dbReference type="EMBL" id="CP019603">
    <property type="protein sequence ID" value="ARU18094.1"/>
    <property type="molecule type" value="Genomic_DNA"/>
</dbReference>
<dbReference type="EMBL" id="CP060053">
    <property type="protein sequence ID" value="QNE06814.1"/>
    <property type="molecule type" value="Genomic_DNA"/>
</dbReference>
<evidence type="ECO:0000313" key="4">
    <source>
        <dbReference type="Proteomes" id="UP000195807"/>
    </source>
</evidence>
<accession>A0A1Z1FH11</accession>
<protein>
    <submittedName>
        <fullName evidence="2">Uncharacterized protein</fullName>
    </submittedName>
</protein>
<keyword evidence="4" id="KW-1185">Reference proteome</keyword>
<geneLocation type="plasmid" evidence="4">
    <name>pcme4a9i</name>
</geneLocation>
<geneLocation type="plasmid" evidence="2">
    <name>pCME4A9I</name>
</geneLocation>
<evidence type="ECO:0000313" key="5">
    <source>
        <dbReference type="Proteomes" id="UP000515297"/>
    </source>
</evidence>
<proteinExistence type="predicted"/>
<feature type="transmembrane region" description="Helical" evidence="1">
    <location>
        <begin position="154"/>
        <end position="173"/>
    </location>
</feature>
<keyword evidence="1" id="KW-1133">Transmembrane helix</keyword>
<reference evidence="3 5" key="2">
    <citation type="submission" date="2020-08" db="EMBL/GenBank/DDBJ databases">
        <authorList>
            <person name="Liu G."/>
            <person name="Sun C."/>
        </authorList>
    </citation>
    <scope>NUCLEOTIDE SEQUENCE [LARGE SCALE GENOMIC DNA]</scope>
    <source>
        <strain evidence="3 5">OT19</strain>
        <plasmid evidence="3 5">plas1</plasmid>
    </source>
</reference>
<dbReference type="Proteomes" id="UP000195807">
    <property type="component" value="Plasmid pCME4A9I"/>
</dbReference>
<dbReference type="STRING" id="450378.GCA_001661675_03523"/>
<sequence length="233" mass="24529">MAAEAPLARRNILEWRDRHKLAATLTLARCWQDLKPSINERVEDIGWYDAAVSPSAFIEKEVDPLLVDSIGSAIERLIADAQDDLRQIGEHQLSVNATVAQVGAHINTFEDATEVLSGIAPLAGGLALGAALPSMAVVTGATAFGLVATSTVSVPILLGGLALAGGAVATGVVKTSQLRDYRSKSIRKRVESHVEQAILSTSLPPTQNAGPSVLLQIHQALDEAASKAMETLQ</sequence>